<dbReference type="Proteomes" id="UP000719766">
    <property type="component" value="Unassembled WGS sequence"/>
</dbReference>
<dbReference type="EMBL" id="JABBWE010000069">
    <property type="protein sequence ID" value="KAG1788340.1"/>
    <property type="molecule type" value="Genomic_DNA"/>
</dbReference>
<feature type="region of interest" description="Disordered" evidence="1">
    <location>
        <begin position="292"/>
        <end position="370"/>
    </location>
</feature>
<protein>
    <recommendedName>
        <fullName evidence="2">DUF6532 domain-containing protein</fullName>
    </recommendedName>
</protein>
<feature type="domain" description="DUF6532" evidence="2">
    <location>
        <begin position="423"/>
        <end position="617"/>
    </location>
</feature>
<evidence type="ECO:0000259" key="2">
    <source>
        <dbReference type="Pfam" id="PF20149"/>
    </source>
</evidence>
<organism evidence="3 4">
    <name type="scientific">Suillus plorans</name>
    <dbReference type="NCBI Taxonomy" id="116603"/>
    <lineage>
        <taxon>Eukaryota</taxon>
        <taxon>Fungi</taxon>
        <taxon>Dikarya</taxon>
        <taxon>Basidiomycota</taxon>
        <taxon>Agaricomycotina</taxon>
        <taxon>Agaricomycetes</taxon>
        <taxon>Agaricomycetidae</taxon>
        <taxon>Boletales</taxon>
        <taxon>Suillineae</taxon>
        <taxon>Suillaceae</taxon>
        <taxon>Suillus</taxon>
    </lineage>
</organism>
<dbReference type="Pfam" id="PF20149">
    <property type="entry name" value="DUF6532"/>
    <property type="match status" value="1"/>
</dbReference>
<name>A0A9P7AFF4_9AGAM</name>
<reference evidence="3" key="1">
    <citation type="journal article" date="2020" name="New Phytol.">
        <title>Comparative genomics reveals dynamic genome evolution in host specialist ectomycorrhizal fungi.</title>
        <authorList>
            <person name="Lofgren L.A."/>
            <person name="Nguyen N.H."/>
            <person name="Vilgalys R."/>
            <person name="Ruytinx J."/>
            <person name="Liao H.L."/>
            <person name="Branco S."/>
            <person name="Kuo A."/>
            <person name="LaButti K."/>
            <person name="Lipzen A."/>
            <person name="Andreopoulos W."/>
            <person name="Pangilinan J."/>
            <person name="Riley R."/>
            <person name="Hundley H."/>
            <person name="Na H."/>
            <person name="Barry K."/>
            <person name="Grigoriev I.V."/>
            <person name="Stajich J.E."/>
            <person name="Kennedy P.G."/>
        </authorList>
    </citation>
    <scope>NUCLEOTIDE SEQUENCE</scope>
    <source>
        <strain evidence="3">S12</strain>
    </source>
</reference>
<proteinExistence type="predicted"/>
<feature type="compositionally biased region" description="Polar residues" evidence="1">
    <location>
        <begin position="339"/>
        <end position="350"/>
    </location>
</feature>
<accession>A0A9P7AFF4</accession>
<feature type="compositionally biased region" description="Polar residues" evidence="1">
    <location>
        <begin position="93"/>
        <end position="104"/>
    </location>
</feature>
<evidence type="ECO:0000256" key="1">
    <source>
        <dbReference type="SAM" id="MobiDB-lite"/>
    </source>
</evidence>
<dbReference type="AlphaFoldDB" id="A0A9P7AFF4"/>
<evidence type="ECO:0000313" key="3">
    <source>
        <dbReference type="EMBL" id="KAG1788340.1"/>
    </source>
</evidence>
<evidence type="ECO:0000313" key="4">
    <source>
        <dbReference type="Proteomes" id="UP000719766"/>
    </source>
</evidence>
<feature type="region of interest" description="Disordered" evidence="1">
    <location>
        <begin position="382"/>
        <end position="406"/>
    </location>
</feature>
<keyword evidence="4" id="KW-1185">Reference proteome</keyword>
<gene>
    <name evidence="3" type="ORF">HD556DRAFT_1447943</name>
</gene>
<dbReference type="RefSeq" id="XP_041155593.1">
    <property type="nucleotide sequence ID" value="XM_041307362.1"/>
</dbReference>
<dbReference type="InterPro" id="IPR045341">
    <property type="entry name" value="DUF6532"/>
</dbReference>
<feature type="compositionally biased region" description="Polar residues" evidence="1">
    <location>
        <begin position="321"/>
        <end position="331"/>
    </location>
</feature>
<feature type="compositionally biased region" description="Acidic residues" evidence="1">
    <location>
        <begin position="248"/>
        <end position="260"/>
    </location>
</feature>
<feature type="region of interest" description="Disordered" evidence="1">
    <location>
        <begin position="1"/>
        <end position="133"/>
    </location>
</feature>
<comment type="caution">
    <text evidence="3">The sequence shown here is derived from an EMBL/GenBank/DDBJ whole genome shotgun (WGS) entry which is preliminary data.</text>
</comment>
<dbReference type="GeneID" id="64601126"/>
<feature type="region of interest" description="Disordered" evidence="1">
    <location>
        <begin position="235"/>
        <end position="274"/>
    </location>
</feature>
<sequence>MPPRTVASPKKKRSKRKASDTSKATSLKRHRATNLSKISSMPLVSLGLTEVDATDTAPRRSGRPNAGTGGRNAQLEKIGVVLESRSQNRKPKGTTSLSTLNPLNPQAPEPPRKGRKSRPKVQPPPYSPESTNLDVSSALHSTLVPSLSSQKGGGRFGFAALTTTPGVGPSPQASNDSYLAMGMKVTEKRNKNALIDYAHSSQRPLAATFSEHNLDPALRKEHDVSQALCAGLVGSDLEDSESSSSATDIDDIDDAEDEEDRDKGDNNESQQFGWGEARQWHKGHPGFLAEELPTQTRIARPLTPDFDFQYSRDEDDDTSRMHLNNTNQSLGTLPRVQREQSGPQTTTSNLPDDVLKRHQDKNSQPCLPDPESLQLLNQVAESANAGSQLRSKRSKGSESGPRPDQLAWYGPRWKSFLEEVKGECRAQHALENPFPPLVKGMPGTISEVLVSVLVAWDKSGRQFEAGVWPEQQYNMTRLLYDDLSTCIALLSYSLLPPPSIPPQQRATWVERVAKDLLKGGSFLWFRVDQNGKTRNLAHPALRDTCIAFFYTGPYQIMRRQPEKFRMQLPISCLALVATVFHCIFDGLEKNRNSKCYPNFSSKEYSPIYRKMIQIIKDTLKDEYHGPRLLEQLREWAEAGWAENIKLNGGAAEAKHDDLQVVLD</sequence>
<dbReference type="OrthoDB" id="2659678at2759"/>